<comment type="caution">
    <text evidence="1">The sequence shown here is derived from an EMBL/GenBank/DDBJ whole genome shotgun (WGS) entry which is preliminary data.</text>
</comment>
<sequence>MLYEYIRNKINLPFVDGTIRELQKQAKSIYKVRDNPVELASDSMIWALVALADSVPTNRRKEIIEMLVEFIRTHLTWNYMVGDFDKHLELIGQNFIADEMEWDVFRAVPQDFSYQKFLRQEWSETIVVKDRVERAEYLLNMILIHIAELLSYLREFDDAKKMNLGFIGSLMTVSCSLEGLVGSFTELFYEPKN</sequence>
<accession>A0A227KJ67</accession>
<name>A0A227KJ67_9BURK</name>
<dbReference type="Proteomes" id="UP000214610">
    <property type="component" value="Unassembled WGS sequence"/>
</dbReference>
<dbReference type="AlphaFoldDB" id="A0A227KJ67"/>
<dbReference type="RefSeq" id="WP_066594264.1">
    <property type="nucleotide sequence ID" value="NZ_CAJTBZ010000008.1"/>
</dbReference>
<evidence type="ECO:0000313" key="1">
    <source>
        <dbReference type="EMBL" id="OXE47226.1"/>
    </source>
</evidence>
<evidence type="ECO:0000313" key="2">
    <source>
        <dbReference type="Proteomes" id="UP000214610"/>
    </source>
</evidence>
<dbReference type="EMBL" id="NHMP01000005">
    <property type="protein sequence ID" value="OXE47226.1"/>
    <property type="molecule type" value="Genomic_DNA"/>
</dbReference>
<protein>
    <submittedName>
        <fullName evidence="1">Uncharacterized protein</fullName>
    </submittedName>
</protein>
<organism evidence="1 2">
    <name type="scientific">Turicimonas muris</name>
    <dbReference type="NCBI Taxonomy" id="1796652"/>
    <lineage>
        <taxon>Bacteria</taxon>
        <taxon>Pseudomonadati</taxon>
        <taxon>Pseudomonadota</taxon>
        <taxon>Betaproteobacteria</taxon>
        <taxon>Burkholderiales</taxon>
        <taxon>Sutterellaceae</taxon>
        <taxon>Turicimonas</taxon>
    </lineage>
</organism>
<dbReference type="GeneID" id="78362182"/>
<keyword evidence="2" id="KW-1185">Reference proteome</keyword>
<gene>
    <name evidence="1" type="ORF">ADH67_08680</name>
</gene>
<proteinExistence type="predicted"/>
<reference evidence="2" key="1">
    <citation type="submission" date="2017-05" db="EMBL/GenBank/DDBJ databases">
        <title>Improved OligoMM genomes.</title>
        <authorList>
            <person name="Garzetti D."/>
        </authorList>
    </citation>
    <scope>NUCLEOTIDE SEQUENCE [LARGE SCALE GENOMIC DNA]</scope>
    <source>
        <strain evidence="2">YL45</strain>
    </source>
</reference>